<protein>
    <submittedName>
        <fullName evidence="11">ABC transporter ATP-binding protein</fullName>
    </submittedName>
</protein>
<dbReference type="FunFam" id="3.40.50.300:FF:000287">
    <property type="entry name" value="Multidrug ABC transporter ATP-binding protein"/>
    <property type="match status" value="1"/>
</dbReference>
<dbReference type="KEGG" id="temp:RBB75_13255"/>
<evidence type="ECO:0000256" key="3">
    <source>
        <dbReference type="ARBA" id="ARBA00022692"/>
    </source>
</evidence>
<feature type="domain" description="ABC transmembrane type-1" evidence="10">
    <location>
        <begin position="17"/>
        <end position="322"/>
    </location>
</feature>
<evidence type="ECO:0000256" key="8">
    <source>
        <dbReference type="SAM" id="Phobius"/>
    </source>
</evidence>
<reference evidence="11" key="2">
    <citation type="journal article" date="2024" name="Environ. Microbiol.">
        <title>Genome analysis and description of Tunturibacter gen. nov. expands the diversity of Terriglobia in tundra soils.</title>
        <authorList>
            <person name="Messyasz A."/>
            <person name="Mannisto M.K."/>
            <person name="Kerkhof L.J."/>
            <person name="Haggblom M.M."/>
        </authorList>
    </citation>
    <scope>NUCLEOTIDE SEQUENCE</scope>
    <source>
        <strain evidence="11">M8UP23</strain>
    </source>
</reference>
<dbReference type="PROSITE" id="PS50893">
    <property type="entry name" value="ABC_TRANSPORTER_2"/>
    <property type="match status" value="1"/>
</dbReference>
<evidence type="ECO:0000256" key="4">
    <source>
        <dbReference type="ARBA" id="ARBA00022741"/>
    </source>
</evidence>
<dbReference type="CDD" id="cd18564">
    <property type="entry name" value="ABC_6TM_exporter_like"/>
    <property type="match status" value="1"/>
</dbReference>
<feature type="transmembrane region" description="Helical" evidence="8">
    <location>
        <begin position="181"/>
        <end position="197"/>
    </location>
</feature>
<name>A0AAU7Z920_9BACT</name>
<dbReference type="Gene3D" id="3.40.50.300">
    <property type="entry name" value="P-loop containing nucleotide triphosphate hydrolases"/>
    <property type="match status" value="1"/>
</dbReference>
<organism evidence="11">
    <name type="scientific">Tunturiibacter empetritectus</name>
    <dbReference type="NCBI Taxonomy" id="3069691"/>
    <lineage>
        <taxon>Bacteria</taxon>
        <taxon>Pseudomonadati</taxon>
        <taxon>Acidobacteriota</taxon>
        <taxon>Terriglobia</taxon>
        <taxon>Terriglobales</taxon>
        <taxon>Acidobacteriaceae</taxon>
        <taxon>Tunturiibacter</taxon>
    </lineage>
</organism>
<comment type="subcellular location">
    <subcellularLocation>
        <location evidence="1">Cell membrane</location>
        <topology evidence="1">Multi-pass membrane protein</topology>
    </subcellularLocation>
</comment>
<evidence type="ECO:0000256" key="6">
    <source>
        <dbReference type="ARBA" id="ARBA00022989"/>
    </source>
</evidence>
<dbReference type="Gene3D" id="1.20.1560.10">
    <property type="entry name" value="ABC transporter type 1, transmembrane domain"/>
    <property type="match status" value="1"/>
</dbReference>
<keyword evidence="7 8" id="KW-0472">Membrane</keyword>
<dbReference type="AlphaFoldDB" id="A0AAU7Z920"/>
<dbReference type="InterPro" id="IPR039421">
    <property type="entry name" value="Type_1_exporter"/>
</dbReference>
<dbReference type="GO" id="GO:0005524">
    <property type="term" value="F:ATP binding"/>
    <property type="evidence" value="ECO:0007669"/>
    <property type="project" value="UniProtKB-KW"/>
</dbReference>
<evidence type="ECO:0000256" key="7">
    <source>
        <dbReference type="ARBA" id="ARBA00023136"/>
    </source>
</evidence>
<dbReference type="SUPFAM" id="SSF52540">
    <property type="entry name" value="P-loop containing nucleoside triphosphate hydrolases"/>
    <property type="match status" value="1"/>
</dbReference>
<dbReference type="PROSITE" id="PS00211">
    <property type="entry name" value="ABC_TRANSPORTER_1"/>
    <property type="match status" value="1"/>
</dbReference>
<keyword evidence="4" id="KW-0547">Nucleotide-binding</keyword>
<reference evidence="11" key="1">
    <citation type="submission" date="2023-08" db="EMBL/GenBank/DDBJ databases">
        <authorList>
            <person name="Messyasz A."/>
            <person name="Mannisto M.K."/>
            <person name="Kerkhof L.J."/>
            <person name="Haggblom M."/>
        </authorList>
    </citation>
    <scope>NUCLEOTIDE SEQUENCE</scope>
    <source>
        <strain evidence="11">M8UP23</strain>
    </source>
</reference>
<feature type="transmembrane region" description="Helical" evidence="8">
    <location>
        <begin position="12"/>
        <end position="32"/>
    </location>
</feature>
<feature type="transmembrane region" description="Helical" evidence="8">
    <location>
        <begin position="261"/>
        <end position="280"/>
    </location>
</feature>
<evidence type="ECO:0000259" key="10">
    <source>
        <dbReference type="PROSITE" id="PS50929"/>
    </source>
</evidence>
<proteinExistence type="predicted"/>
<keyword evidence="3 8" id="KW-0812">Transmembrane</keyword>
<evidence type="ECO:0000256" key="5">
    <source>
        <dbReference type="ARBA" id="ARBA00022840"/>
    </source>
</evidence>
<feature type="transmembrane region" description="Helical" evidence="8">
    <location>
        <begin position="73"/>
        <end position="96"/>
    </location>
</feature>
<keyword evidence="6 8" id="KW-1133">Transmembrane helix</keyword>
<dbReference type="SMART" id="SM00382">
    <property type="entry name" value="AAA"/>
    <property type="match status" value="1"/>
</dbReference>
<dbReference type="InterPro" id="IPR003439">
    <property type="entry name" value="ABC_transporter-like_ATP-bd"/>
</dbReference>
<dbReference type="InterPro" id="IPR003593">
    <property type="entry name" value="AAA+_ATPase"/>
</dbReference>
<dbReference type="GO" id="GO:0005886">
    <property type="term" value="C:plasma membrane"/>
    <property type="evidence" value="ECO:0007669"/>
    <property type="project" value="UniProtKB-SubCell"/>
</dbReference>
<dbReference type="InterPro" id="IPR017871">
    <property type="entry name" value="ABC_transporter-like_CS"/>
</dbReference>
<evidence type="ECO:0000313" key="11">
    <source>
        <dbReference type="EMBL" id="XCB25414.1"/>
    </source>
</evidence>
<feature type="transmembrane region" description="Helical" evidence="8">
    <location>
        <begin position="156"/>
        <end position="175"/>
    </location>
</feature>
<evidence type="ECO:0000256" key="1">
    <source>
        <dbReference type="ARBA" id="ARBA00004651"/>
    </source>
</evidence>
<dbReference type="PROSITE" id="PS50929">
    <property type="entry name" value="ABC_TM1F"/>
    <property type="match status" value="1"/>
</dbReference>
<gene>
    <name evidence="11" type="ORF">RBB75_13255</name>
</gene>
<sequence length="601" mass="65202">MLRFIGSLIRPYRGTLVGIFLAMLVETVMSLATPWPLKIILDNVVGDHKMAPWLHRLIGPLLDSGARLHESRLHVAALAALAFVVISLLGAVASYIDNYYTESVGQWVAHDLRMKMYEHLQRLSLGYYNTHATGTILSTITADIQTIEGFASSSTLNILVDLLTIVCMLGLMFWLNWDFTLIAVGVTPFLLLFVSRFKKAVKKATHEVRKEQSEIVAVVQQGLESIQAVKAFGQEETEQAQLKLVSQATVSAALKARSVKALLSPVVTITVALCTAVVLWRGAALILAKTMTVGELTVYLAYLAKFFKPVKDLATTTNAVAQAAVGAERIREILETDTIIPEKEDGLAPETVAGAIEFEHAAFGYDPETPILTDVSFKIGAGQFVGIVGPTGSGKSTVVSLIPRFYDVQSGVVKIDGEDVRGYKLKSLRDKIGYVLQDTVLFRGTISENIAFGRPAATKEEVIAAAKLANADEFIAKMPRGYETMVGERGSTLSGGQRQRIGIARVMVRNSPILLLDEPTAALDSESEKLVIDALEKLMEGRTVIAIAHRLSTIRDANQIIVIDGGVVAENGTHEELMAVNGIYAALHRTQFDGGLDKVTA</sequence>
<evidence type="ECO:0000256" key="2">
    <source>
        <dbReference type="ARBA" id="ARBA00022448"/>
    </source>
</evidence>
<dbReference type="InterPro" id="IPR011527">
    <property type="entry name" value="ABC1_TM_dom"/>
</dbReference>
<dbReference type="InterPro" id="IPR036640">
    <property type="entry name" value="ABC1_TM_sf"/>
</dbReference>
<keyword evidence="5 11" id="KW-0067">ATP-binding</keyword>
<dbReference type="Pfam" id="PF00005">
    <property type="entry name" value="ABC_tran"/>
    <property type="match status" value="1"/>
</dbReference>
<evidence type="ECO:0000259" key="9">
    <source>
        <dbReference type="PROSITE" id="PS50893"/>
    </source>
</evidence>
<dbReference type="InterPro" id="IPR027417">
    <property type="entry name" value="P-loop_NTPase"/>
</dbReference>
<dbReference type="GO" id="GO:0016887">
    <property type="term" value="F:ATP hydrolysis activity"/>
    <property type="evidence" value="ECO:0007669"/>
    <property type="project" value="InterPro"/>
</dbReference>
<dbReference type="PANTHER" id="PTHR43394:SF1">
    <property type="entry name" value="ATP-BINDING CASSETTE SUB-FAMILY B MEMBER 10, MITOCHONDRIAL"/>
    <property type="match status" value="1"/>
</dbReference>
<dbReference type="RefSeq" id="WP_353068355.1">
    <property type="nucleotide sequence ID" value="NZ_CP132932.1"/>
</dbReference>
<keyword evidence="2" id="KW-0813">Transport</keyword>
<dbReference type="GO" id="GO:0015421">
    <property type="term" value="F:ABC-type oligopeptide transporter activity"/>
    <property type="evidence" value="ECO:0007669"/>
    <property type="project" value="TreeGrafter"/>
</dbReference>
<dbReference type="EMBL" id="CP132932">
    <property type="protein sequence ID" value="XCB25414.1"/>
    <property type="molecule type" value="Genomic_DNA"/>
</dbReference>
<accession>A0AAU7Z920</accession>
<dbReference type="PANTHER" id="PTHR43394">
    <property type="entry name" value="ATP-DEPENDENT PERMEASE MDL1, MITOCHONDRIAL"/>
    <property type="match status" value="1"/>
</dbReference>
<dbReference type="SUPFAM" id="SSF90123">
    <property type="entry name" value="ABC transporter transmembrane region"/>
    <property type="match status" value="1"/>
</dbReference>
<feature type="domain" description="ABC transporter" evidence="9">
    <location>
        <begin position="356"/>
        <end position="590"/>
    </location>
</feature>
<dbReference type="Pfam" id="PF00664">
    <property type="entry name" value="ABC_membrane"/>
    <property type="match status" value="1"/>
</dbReference>